<dbReference type="GO" id="GO:0016491">
    <property type="term" value="F:oxidoreductase activity"/>
    <property type="evidence" value="ECO:0007669"/>
    <property type="project" value="InterPro"/>
</dbReference>
<evidence type="ECO:0000313" key="2">
    <source>
        <dbReference type="EMBL" id="CRZ09276.1"/>
    </source>
</evidence>
<reference evidence="2" key="1">
    <citation type="submission" date="2015-04" db="EMBL/GenBank/DDBJ databases">
        <title>The genome sequence of the plant pathogenic Rhizarian Plasmodiophora brassicae reveals insights in its biotrophic life cycle and the origin of chitin synthesis.</title>
        <authorList>
            <person name="Schwelm A."/>
            <person name="Fogelqvist J."/>
            <person name="Knaust A."/>
            <person name="Julke S."/>
            <person name="Lilja T."/>
            <person name="Dhandapani V."/>
            <person name="Bonilla-Rosso G."/>
            <person name="Karlsson M."/>
            <person name="Shevchenko A."/>
            <person name="Choi S.R."/>
            <person name="Kim H.G."/>
            <person name="Park J.Y."/>
            <person name="Lim Y.P."/>
            <person name="Ludwig-Muller J."/>
            <person name="Dixelius C."/>
        </authorList>
    </citation>
    <scope>NUCLEOTIDE SEQUENCE</scope>
    <source>
        <tissue evidence="2">Potato root galls</tissue>
    </source>
</reference>
<proteinExistence type="predicted"/>
<accession>A0A0H5R5Z0</accession>
<dbReference type="Gene3D" id="3.40.50.720">
    <property type="entry name" value="NAD(P)-binding Rossmann-like Domain"/>
    <property type="match status" value="1"/>
</dbReference>
<name>A0A0H5R5Z0_9EUKA</name>
<dbReference type="InterPro" id="IPR011032">
    <property type="entry name" value="GroES-like_sf"/>
</dbReference>
<dbReference type="InterPro" id="IPR050700">
    <property type="entry name" value="YIM1/Zinc_Alcohol_DH_Fams"/>
</dbReference>
<dbReference type="InterPro" id="IPR013154">
    <property type="entry name" value="ADH-like_N"/>
</dbReference>
<dbReference type="PANTHER" id="PTHR11695:SF294">
    <property type="entry name" value="RETICULON-4-INTERACTING PROTEIN 1, MITOCHONDRIAL"/>
    <property type="match status" value="1"/>
</dbReference>
<organism evidence="2">
    <name type="scientific">Spongospora subterranea</name>
    <dbReference type="NCBI Taxonomy" id="70186"/>
    <lineage>
        <taxon>Eukaryota</taxon>
        <taxon>Sar</taxon>
        <taxon>Rhizaria</taxon>
        <taxon>Endomyxa</taxon>
        <taxon>Phytomyxea</taxon>
        <taxon>Plasmodiophorida</taxon>
        <taxon>Plasmodiophoridae</taxon>
        <taxon>Spongospora</taxon>
    </lineage>
</organism>
<sequence>MIIALSRCGWRTKILGRHRPFADLATPGRIVRAGYVTEYGPASIQVHEQSVSLPNHPPSDCIRVRVAAASVNQLDVMMSQGYGRSLFEALRPQQFPFIPGLDCAGTVKEIGKSVYQFKPGDRVMGIYSPVHHGGHGTFADLVDIPVAMAAHIPDHLSNFRASAIPFAAMTAASAIPSAHIPRAVVLGGSGGVGLFALQILKSRGAYVAVTCSSNNRHICLNSGADLALDYEKDDIEAQIESESIDLVIDCSGQARDLTSSRQPLKYMRPGSAYHTLSSPFIKICDQTGNPLIGMAKAYSELSQTKIRTWAARRIHYNWSFFRPNPCVWQQVITWSQDKVLRPVVSRVLPLEKLSDAFIMMETAHLPGKIVIDMMS</sequence>
<feature type="domain" description="Enoyl reductase (ER)" evidence="1">
    <location>
        <begin position="40"/>
        <end position="371"/>
    </location>
</feature>
<dbReference type="SUPFAM" id="SSF50129">
    <property type="entry name" value="GroES-like"/>
    <property type="match status" value="1"/>
</dbReference>
<dbReference type="SMART" id="SM00829">
    <property type="entry name" value="PKS_ER"/>
    <property type="match status" value="1"/>
</dbReference>
<evidence type="ECO:0000259" key="1">
    <source>
        <dbReference type="SMART" id="SM00829"/>
    </source>
</evidence>
<protein>
    <recommendedName>
        <fullName evidence="1">Enoyl reductase (ER) domain-containing protein</fullName>
    </recommendedName>
</protein>
<dbReference type="GO" id="GO:0005739">
    <property type="term" value="C:mitochondrion"/>
    <property type="evidence" value="ECO:0007669"/>
    <property type="project" value="TreeGrafter"/>
</dbReference>
<dbReference type="InterPro" id="IPR020843">
    <property type="entry name" value="ER"/>
</dbReference>
<dbReference type="InterPro" id="IPR036291">
    <property type="entry name" value="NAD(P)-bd_dom_sf"/>
</dbReference>
<dbReference type="AlphaFoldDB" id="A0A0H5R5Z0"/>
<dbReference type="Pfam" id="PF13602">
    <property type="entry name" value="ADH_zinc_N_2"/>
    <property type="match status" value="1"/>
</dbReference>
<dbReference type="Gene3D" id="3.90.180.10">
    <property type="entry name" value="Medium-chain alcohol dehydrogenases, catalytic domain"/>
    <property type="match status" value="1"/>
</dbReference>
<dbReference type="EMBL" id="HACM01008834">
    <property type="protein sequence ID" value="CRZ09276.1"/>
    <property type="molecule type" value="Transcribed_RNA"/>
</dbReference>
<dbReference type="SUPFAM" id="SSF51735">
    <property type="entry name" value="NAD(P)-binding Rossmann-fold domains"/>
    <property type="match status" value="1"/>
</dbReference>
<dbReference type="PANTHER" id="PTHR11695">
    <property type="entry name" value="ALCOHOL DEHYDROGENASE RELATED"/>
    <property type="match status" value="1"/>
</dbReference>
<dbReference type="Pfam" id="PF08240">
    <property type="entry name" value="ADH_N"/>
    <property type="match status" value="1"/>
</dbReference>